<comment type="caution">
    <text evidence="3">The sequence shown here is derived from an EMBL/GenBank/DDBJ whole genome shotgun (WGS) entry which is preliminary data.</text>
</comment>
<reference evidence="3" key="1">
    <citation type="submission" date="2021-02" db="EMBL/GenBank/DDBJ databases">
        <title>Phycicoccus sp. MQZ13P-5T, whole genome shotgun sequence.</title>
        <authorList>
            <person name="Tuo L."/>
        </authorList>
    </citation>
    <scope>NUCLEOTIDE SEQUENCE</scope>
    <source>
        <strain evidence="3">MQZ13P-5</strain>
    </source>
</reference>
<keyword evidence="3" id="KW-0378">Hydrolase</keyword>
<evidence type="ECO:0000256" key="1">
    <source>
        <dbReference type="SAM" id="MobiDB-lite"/>
    </source>
</evidence>
<dbReference type="SMART" id="SM00507">
    <property type="entry name" value="HNHc"/>
    <property type="match status" value="1"/>
</dbReference>
<dbReference type="Gene3D" id="1.10.30.50">
    <property type="match status" value="1"/>
</dbReference>
<accession>A0ABS2CJ86</accession>
<dbReference type="RefSeq" id="WP_204130436.1">
    <property type="nucleotide sequence ID" value="NZ_JAFDVD010000007.1"/>
</dbReference>
<evidence type="ECO:0000313" key="4">
    <source>
        <dbReference type="Proteomes" id="UP001430172"/>
    </source>
</evidence>
<dbReference type="Proteomes" id="UP001430172">
    <property type="component" value="Unassembled WGS sequence"/>
</dbReference>
<feature type="domain" description="HNH nuclease" evidence="2">
    <location>
        <begin position="112"/>
        <end position="163"/>
    </location>
</feature>
<name>A0ABS2CJ86_9MICO</name>
<keyword evidence="3" id="KW-0255">Endonuclease</keyword>
<keyword evidence="3" id="KW-0540">Nuclease</keyword>
<sequence length="265" mass="28767">MCDRVDRARAKALTDLVTQQASIDVQVTLTTTAGACGAPELDDARSTDLVAAAGVASAEPVLVERGWLSQAIAATNCRTSRSGRVVMCDPATGALLDPDDALATDTYRPGAALVRFVRARDGHCRFPGCHVSARYCDLDHVRPFPAGPTSAANLVCLCRRHHRIKQRPGWRAVLHPDATMTWTDPTGRVRTTAARDHRPVVLPDRGADRAPPAVRRRGALPDGPHSTLEHHLEHHPPPRAWVIEYRPRDGHAGRRCALPTGDPPF</sequence>
<keyword evidence="4" id="KW-1185">Reference proteome</keyword>
<dbReference type="EMBL" id="JAFDVD010000007">
    <property type="protein sequence ID" value="MBM6399952.1"/>
    <property type="molecule type" value="Genomic_DNA"/>
</dbReference>
<evidence type="ECO:0000259" key="2">
    <source>
        <dbReference type="SMART" id="SM00507"/>
    </source>
</evidence>
<proteinExistence type="predicted"/>
<dbReference type="GO" id="GO:0004519">
    <property type="term" value="F:endonuclease activity"/>
    <property type="evidence" value="ECO:0007669"/>
    <property type="project" value="UniProtKB-KW"/>
</dbReference>
<gene>
    <name evidence="3" type="ORF">JQN70_06120</name>
</gene>
<dbReference type="CDD" id="cd00085">
    <property type="entry name" value="HNHc"/>
    <property type="match status" value="1"/>
</dbReference>
<evidence type="ECO:0000313" key="3">
    <source>
        <dbReference type="EMBL" id="MBM6399952.1"/>
    </source>
</evidence>
<protein>
    <submittedName>
        <fullName evidence="3">HNH endonuclease</fullName>
    </submittedName>
</protein>
<organism evidence="3 4">
    <name type="scientific">Phycicoccus sonneratiae</name>
    <dbReference type="NCBI Taxonomy" id="2807628"/>
    <lineage>
        <taxon>Bacteria</taxon>
        <taxon>Bacillati</taxon>
        <taxon>Actinomycetota</taxon>
        <taxon>Actinomycetes</taxon>
        <taxon>Micrococcales</taxon>
        <taxon>Intrasporangiaceae</taxon>
        <taxon>Phycicoccus</taxon>
    </lineage>
</organism>
<feature type="region of interest" description="Disordered" evidence="1">
    <location>
        <begin position="202"/>
        <end position="235"/>
    </location>
</feature>
<dbReference type="InterPro" id="IPR003615">
    <property type="entry name" value="HNH_nuc"/>
</dbReference>